<dbReference type="VEuPathDB" id="ToxoDB:EMWEY_00021720"/>
<organism evidence="2 3">
    <name type="scientific">Eimeria maxima</name>
    <name type="common">Coccidian parasite</name>
    <dbReference type="NCBI Taxonomy" id="5804"/>
    <lineage>
        <taxon>Eukaryota</taxon>
        <taxon>Sar</taxon>
        <taxon>Alveolata</taxon>
        <taxon>Apicomplexa</taxon>
        <taxon>Conoidasida</taxon>
        <taxon>Coccidia</taxon>
        <taxon>Eucoccidiorida</taxon>
        <taxon>Eimeriorina</taxon>
        <taxon>Eimeriidae</taxon>
        <taxon>Eimeria</taxon>
    </lineage>
</organism>
<feature type="compositionally biased region" description="Basic residues" evidence="1">
    <location>
        <begin position="1"/>
        <end position="15"/>
    </location>
</feature>
<dbReference type="OrthoDB" id="347237at2759"/>
<protein>
    <submittedName>
        <fullName evidence="2">Zinc finger (CCCH type) protein, putative</fullName>
    </submittedName>
</protein>
<evidence type="ECO:0000313" key="3">
    <source>
        <dbReference type="Proteomes" id="UP000030763"/>
    </source>
</evidence>
<dbReference type="RefSeq" id="XP_013336021.1">
    <property type="nucleotide sequence ID" value="XM_013480567.1"/>
</dbReference>
<reference evidence="2" key="1">
    <citation type="submission" date="2013-10" db="EMBL/GenBank/DDBJ databases">
        <title>Genomic analysis of the causative agents of coccidiosis in chickens.</title>
        <authorList>
            <person name="Reid A.J."/>
            <person name="Blake D."/>
            <person name="Billington K."/>
            <person name="Browne H."/>
            <person name="Dunn M."/>
            <person name="Hung S."/>
            <person name="Kawahara F."/>
            <person name="Miranda-Saavedra D."/>
            <person name="Mourier T."/>
            <person name="Nagra H."/>
            <person name="Otto T.D."/>
            <person name="Rawlings N."/>
            <person name="Sanchez A."/>
            <person name="Sanders M."/>
            <person name="Subramaniam C."/>
            <person name="Tay Y."/>
            <person name="Dear P."/>
            <person name="Doerig C."/>
            <person name="Gruber A."/>
            <person name="Parkinson J."/>
            <person name="Shirley M."/>
            <person name="Wan K.L."/>
            <person name="Berriman M."/>
            <person name="Tomley F."/>
            <person name="Pain A."/>
        </authorList>
    </citation>
    <scope>NUCLEOTIDE SEQUENCE [LARGE SCALE GENOMIC DNA]</scope>
    <source>
        <strain evidence="2">Weybridge</strain>
    </source>
</reference>
<keyword evidence="3" id="KW-1185">Reference proteome</keyword>
<name>U6M8I3_EIMMA</name>
<dbReference type="EMBL" id="HG720346">
    <property type="protein sequence ID" value="CDJ59373.1"/>
    <property type="molecule type" value="Genomic_DNA"/>
</dbReference>
<dbReference type="Proteomes" id="UP000030763">
    <property type="component" value="Unassembled WGS sequence"/>
</dbReference>
<sequence>MFVKRSAPKGVRKRPNPSDAAADQQGETAAAPAAPGGAAGTEGEAISAAAATAAAARSDGSDEEHAKIARRKQPRTNICKHFLVGRTKTKASEREKITNALAQESNPDLVRKGGEI</sequence>
<accession>U6M8I3</accession>
<dbReference type="AlphaFoldDB" id="U6M8I3"/>
<feature type="compositionally biased region" description="Low complexity" evidence="1">
    <location>
        <begin position="19"/>
        <end position="58"/>
    </location>
</feature>
<evidence type="ECO:0000256" key="1">
    <source>
        <dbReference type="SAM" id="MobiDB-lite"/>
    </source>
</evidence>
<feature type="region of interest" description="Disordered" evidence="1">
    <location>
        <begin position="1"/>
        <end position="74"/>
    </location>
</feature>
<proteinExistence type="predicted"/>
<evidence type="ECO:0000313" key="2">
    <source>
        <dbReference type="EMBL" id="CDJ59373.1"/>
    </source>
</evidence>
<gene>
    <name evidence="2" type="ORF">EMWEY_00021720</name>
</gene>
<dbReference type="GeneID" id="25336158"/>
<reference evidence="2" key="2">
    <citation type="submission" date="2013-10" db="EMBL/GenBank/DDBJ databases">
        <authorList>
            <person name="Aslett M."/>
        </authorList>
    </citation>
    <scope>NUCLEOTIDE SEQUENCE [LARGE SCALE GENOMIC DNA]</scope>
    <source>
        <strain evidence="2">Weybridge</strain>
    </source>
</reference>